<dbReference type="AlphaFoldDB" id="A0A1V4SVI8"/>
<evidence type="ECO:0000313" key="1">
    <source>
        <dbReference type="EMBL" id="OPX48041.1"/>
    </source>
</evidence>
<dbReference type="PANTHER" id="PTHR10151">
    <property type="entry name" value="ECTONUCLEOTIDE PYROPHOSPHATASE/PHOSPHODIESTERASE"/>
    <property type="match status" value="1"/>
</dbReference>
<accession>A0A1V4SVI8</accession>
<comment type="caution">
    <text evidence="1">The sequence shown here is derived from an EMBL/GenBank/DDBJ whole genome shotgun (WGS) entry which is preliminary data.</text>
</comment>
<dbReference type="Proteomes" id="UP000191448">
    <property type="component" value="Unassembled WGS sequence"/>
</dbReference>
<dbReference type="PANTHER" id="PTHR10151:SF120">
    <property type="entry name" value="BIS(5'-ADENOSYL)-TRIPHOSPHATASE"/>
    <property type="match status" value="1"/>
</dbReference>
<protein>
    <submittedName>
        <fullName evidence="1">Type I phosphodiesterase / nucleotide pyrophosphatase</fullName>
    </submittedName>
</protein>
<dbReference type="InterPro" id="IPR002591">
    <property type="entry name" value="Phosphodiest/P_Trfase"/>
</dbReference>
<dbReference type="Gene3D" id="3.40.720.10">
    <property type="entry name" value="Alkaline Phosphatase, subunit A"/>
    <property type="match status" value="1"/>
</dbReference>
<dbReference type="EMBL" id="LTAY01000037">
    <property type="protein sequence ID" value="OPX48041.1"/>
    <property type="molecule type" value="Genomic_DNA"/>
</dbReference>
<proteinExistence type="predicted"/>
<reference evidence="1 2" key="1">
    <citation type="submission" date="2016-02" db="EMBL/GenBank/DDBJ databases">
        <title>Genome sequence of Clostridium thermobutyricum DSM 4928.</title>
        <authorList>
            <person name="Poehlein A."/>
            <person name="Daniel R."/>
        </authorList>
    </citation>
    <scope>NUCLEOTIDE SEQUENCE [LARGE SCALE GENOMIC DNA]</scope>
    <source>
        <strain evidence="1 2">DSM 4928</strain>
    </source>
</reference>
<sequence length="419" mass="48933">MLNKNSINEVNNSKIGEFTIPLYNSYCFSNIFGTIKNLFGLEDEKSLPKDTIKKGKECNKVIFFLVDAFGWKFYSKYKNKSKVLKLFEEKGIVSKLTAQFPSSTSGEITTALTNLDVNNHGIGDWYYYEPMVDDNITAFLFKSTFLKGNENLKNLGIKPEDFLPKESFFSELLDNGIKTIAYQNTNLNSSTYSKYMFRDANLKNFNSYEDLKEKLLEDLKRNNEKEYYYIYLPKIDSIGHEFGDTSKNFEEEVENFLIFLDSFYEEIKDSIENSVMLLSADHGQIESDLDDIIYLNLEIENIYKYLKRNKRGDIYSPCGYYRDVFLHVKEEYIDELKEILKKHLEGKALVFTIEECEKLNIFKNLTKKAKKRIGDIIILPLRNKCIWFYEEGMFSVNVKGVHGGLSKDEMEIPFLYIDV</sequence>
<dbReference type="GO" id="GO:0016787">
    <property type="term" value="F:hydrolase activity"/>
    <property type="evidence" value="ECO:0007669"/>
    <property type="project" value="UniProtKB-ARBA"/>
</dbReference>
<name>A0A1V4SVI8_9CLOT</name>
<dbReference type="Pfam" id="PF01663">
    <property type="entry name" value="Phosphodiest"/>
    <property type="match status" value="1"/>
</dbReference>
<gene>
    <name evidence="1" type="ORF">CLTHE_16130</name>
</gene>
<dbReference type="RefSeq" id="WP_080022790.1">
    <property type="nucleotide sequence ID" value="NZ_LTAY01000037.1"/>
</dbReference>
<dbReference type="OrthoDB" id="9779267at2"/>
<dbReference type="SUPFAM" id="SSF53649">
    <property type="entry name" value="Alkaline phosphatase-like"/>
    <property type="match status" value="1"/>
</dbReference>
<organism evidence="1 2">
    <name type="scientific">Clostridium thermobutyricum DSM 4928</name>
    <dbReference type="NCBI Taxonomy" id="1121339"/>
    <lineage>
        <taxon>Bacteria</taxon>
        <taxon>Bacillati</taxon>
        <taxon>Bacillota</taxon>
        <taxon>Clostridia</taxon>
        <taxon>Eubacteriales</taxon>
        <taxon>Clostridiaceae</taxon>
        <taxon>Clostridium</taxon>
    </lineage>
</organism>
<evidence type="ECO:0000313" key="2">
    <source>
        <dbReference type="Proteomes" id="UP000191448"/>
    </source>
</evidence>
<dbReference type="InterPro" id="IPR017850">
    <property type="entry name" value="Alkaline_phosphatase_core_sf"/>
</dbReference>